<protein>
    <submittedName>
        <fullName evidence="1">Uncharacterized protein</fullName>
    </submittedName>
</protein>
<dbReference type="AlphaFoldDB" id="A0A7Z0TXA2"/>
<evidence type="ECO:0000313" key="2">
    <source>
        <dbReference type="EMBL" id="UGX97598.1"/>
    </source>
</evidence>
<organism evidence="1">
    <name type="scientific">Bradyrhizobium barranii subsp. barranii</name>
    <dbReference type="NCBI Taxonomy" id="2823807"/>
    <lineage>
        <taxon>Bacteria</taxon>
        <taxon>Pseudomonadati</taxon>
        <taxon>Pseudomonadota</taxon>
        <taxon>Alphaproteobacteria</taxon>
        <taxon>Hyphomicrobiales</taxon>
        <taxon>Nitrobacteraceae</taxon>
        <taxon>Bradyrhizobium</taxon>
        <taxon>Bradyrhizobium barranii</taxon>
    </lineage>
</organism>
<reference evidence="2 3" key="1">
    <citation type="journal article" date="2017" name="Syst. Appl. Microbiol.">
        <title>Soybeans inoculated with root zone soils of Canadian native legumes harbour diverse and novel Bradyrhizobium spp. that possess agricultural potential.</title>
        <authorList>
            <person name="Bromfield E.S.P."/>
            <person name="Cloutier S."/>
            <person name="Tambong J.T."/>
            <person name="Tran Thi T.V."/>
        </authorList>
    </citation>
    <scope>NUCLEOTIDE SEQUENCE [LARGE SCALE GENOMIC DNA]</scope>
    <source>
        <strain evidence="2 3">323S2</strain>
    </source>
</reference>
<evidence type="ECO:0000313" key="1">
    <source>
        <dbReference type="EMBL" id="NYY95600.1"/>
    </source>
</evidence>
<proteinExistence type="predicted"/>
<accession>A0A7Z0TXA2</accession>
<dbReference type="Proteomes" id="UP000564836">
    <property type="component" value="Chromosome"/>
</dbReference>
<evidence type="ECO:0000313" key="3">
    <source>
        <dbReference type="Proteomes" id="UP000564836"/>
    </source>
</evidence>
<sequence length="193" mass="21844">MAALKKKDTEEFRVPSLAESSQEYNGLIVKRQGLHERYLALNAESNKLRGEIEKAKAAGGQSLSPSVAALLGDAPDSLTLLSQRQREVATEMNNIEAAQEILRRRIEEARNGASKAVCDTVRQEYQRRLGDVCNAARALENAREQHDEFLDDVEREDVRIDYLRPVRPFFLGDRRQGKVFYYLKEVAEAGHNV</sequence>
<dbReference type="EMBL" id="JACBFH010000001">
    <property type="protein sequence ID" value="NYY95600.1"/>
    <property type="molecule type" value="Genomic_DNA"/>
</dbReference>
<gene>
    <name evidence="2" type="ORF">G6321_00021660</name>
    <name evidence="1" type="ORF">G6321_46530</name>
</gene>
<name>A0A7Z0TXA2_9BRAD</name>
<reference evidence="1" key="2">
    <citation type="submission" date="2020-06" db="EMBL/GenBank/DDBJ databases">
        <title>Whole Genome Sequence of Bradyrhizobium sp. Strain 323S2.</title>
        <authorList>
            <person name="Bromfield E.S.P."/>
        </authorList>
    </citation>
    <scope>NUCLEOTIDE SEQUENCE [LARGE SCALE GENOMIC DNA]</scope>
    <source>
        <strain evidence="1">323S2</strain>
    </source>
</reference>
<dbReference type="EMBL" id="CP088280">
    <property type="protein sequence ID" value="UGX97598.1"/>
    <property type="molecule type" value="Genomic_DNA"/>
</dbReference>
<dbReference type="RefSeq" id="WP_028155117.1">
    <property type="nucleotide sequence ID" value="NZ_CP088280.1"/>
</dbReference>
<reference evidence="2 3" key="3">
    <citation type="journal article" date="2022" name="Int. J. Syst. Evol. Microbiol.">
        <title>Strains of Bradyrhizobium barranii sp. nov. associated with legumes native to Canada are symbionts of soybeans and belong to different subspecies (subsp. barranii subsp. nov. and subsp. apii subsp. nov.) and symbiovars (sv. glycinearum and sv. septentrionale).</title>
        <authorList>
            <person name="Bromfield E.S.P."/>
            <person name="Cloutier S."/>
            <person name="Wasai-Hara S."/>
            <person name="Minamisawa K."/>
        </authorList>
    </citation>
    <scope>NUCLEOTIDE SEQUENCE [LARGE SCALE GENOMIC DNA]</scope>
    <source>
        <strain evidence="2 3">323S2</strain>
    </source>
</reference>